<gene>
    <name evidence="12" type="ORF">UT12_C0027G0005</name>
</gene>
<dbReference type="Gene3D" id="3.40.50.150">
    <property type="entry name" value="Vaccinia Virus protein VP39"/>
    <property type="match status" value="1"/>
</dbReference>
<evidence type="ECO:0000313" key="12">
    <source>
        <dbReference type="EMBL" id="KKQ88140.1"/>
    </source>
</evidence>
<accession>A0A0G0LJM2</accession>
<reference evidence="12 13" key="1">
    <citation type="journal article" date="2015" name="Nature">
        <title>rRNA introns, odd ribosomes, and small enigmatic genomes across a large radiation of phyla.</title>
        <authorList>
            <person name="Brown C.T."/>
            <person name="Hug L.A."/>
            <person name="Thomas B.C."/>
            <person name="Sharon I."/>
            <person name="Castelle C.J."/>
            <person name="Singh A."/>
            <person name="Wilkins M.J."/>
            <person name="Williams K.H."/>
            <person name="Banfield J.F."/>
        </authorList>
    </citation>
    <scope>NUCLEOTIDE SEQUENCE [LARGE SCALE GENOMIC DNA]</scope>
</reference>
<keyword evidence="5" id="KW-0963">Cytoplasm</keyword>
<evidence type="ECO:0000256" key="3">
    <source>
        <dbReference type="ARBA" id="ARBA00011890"/>
    </source>
</evidence>
<evidence type="ECO:0000256" key="5">
    <source>
        <dbReference type="ARBA" id="ARBA00022490"/>
    </source>
</evidence>
<dbReference type="AlphaFoldDB" id="A0A0G0LJM2"/>
<protein>
    <recommendedName>
        <fullName evidence="4">Protein-L-isoaspartate O-methyltransferase</fullName>
        <ecNumber evidence="3">2.1.1.77</ecNumber>
    </recommendedName>
    <alternativeName>
        <fullName evidence="11">L-isoaspartyl protein carboxyl methyltransferase</fullName>
    </alternativeName>
    <alternativeName>
        <fullName evidence="9">Protein L-isoaspartyl methyltransferase</fullName>
    </alternativeName>
    <alternativeName>
        <fullName evidence="10">Protein-beta-aspartate methyltransferase</fullName>
    </alternativeName>
</protein>
<dbReference type="CDD" id="cd02440">
    <property type="entry name" value="AdoMet_MTases"/>
    <property type="match status" value="1"/>
</dbReference>
<keyword evidence="8" id="KW-0949">S-adenosyl-L-methionine</keyword>
<evidence type="ECO:0000256" key="8">
    <source>
        <dbReference type="ARBA" id="ARBA00022691"/>
    </source>
</evidence>
<evidence type="ECO:0000256" key="1">
    <source>
        <dbReference type="ARBA" id="ARBA00004496"/>
    </source>
</evidence>
<keyword evidence="7 12" id="KW-0808">Transferase</keyword>
<evidence type="ECO:0000256" key="11">
    <source>
        <dbReference type="ARBA" id="ARBA00031350"/>
    </source>
</evidence>
<comment type="caution">
    <text evidence="12">The sequence shown here is derived from an EMBL/GenBank/DDBJ whole genome shotgun (WGS) entry which is preliminary data.</text>
</comment>
<evidence type="ECO:0000256" key="7">
    <source>
        <dbReference type="ARBA" id="ARBA00022679"/>
    </source>
</evidence>
<dbReference type="InterPro" id="IPR000682">
    <property type="entry name" value="PCMT"/>
</dbReference>
<keyword evidence="6 12" id="KW-0489">Methyltransferase</keyword>
<evidence type="ECO:0000256" key="9">
    <source>
        <dbReference type="ARBA" id="ARBA00030757"/>
    </source>
</evidence>
<dbReference type="GO" id="GO:0005737">
    <property type="term" value="C:cytoplasm"/>
    <property type="evidence" value="ECO:0007669"/>
    <property type="project" value="UniProtKB-SubCell"/>
</dbReference>
<dbReference type="PANTHER" id="PTHR11579">
    <property type="entry name" value="PROTEIN-L-ISOASPARTATE O-METHYLTRANSFERASE"/>
    <property type="match status" value="1"/>
</dbReference>
<dbReference type="InterPro" id="IPR029063">
    <property type="entry name" value="SAM-dependent_MTases_sf"/>
</dbReference>
<dbReference type="EMBL" id="LBVP01000027">
    <property type="protein sequence ID" value="KKQ88140.1"/>
    <property type="molecule type" value="Genomic_DNA"/>
</dbReference>
<proteinExistence type="inferred from homology"/>
<organism evidence="12 13">
    <name type="scientific">Candidatus Curtissbacteria bacterium GW2011_GWC2_38_9</name>
    <dbReference type="NCBI Taxonomy" id="1618414"/>
    <lineage>
        <taxon>Bacteria</taxon>
        <taxon>Candidatus Curtissiibacteriota</taxon>
    </lineage>
</organism>
<comment type="similarity">
    <text evidence="2">Belongs to the methyltransferase superfamily. L-isoaspartyl/D-aspartyl protein methyltransferase family.</text>
</comment>
<evidence type="ECO:0000256" key="10">
    <source>
        <dbReference type="ARBA" id="ARBA00031323"/>
    </source>
</evidence>
<comment type="subcellular location">
    <subcellularLocation>
        <location evidence="1">Cytoplasm</location>
    </subcellularLocation>
</comment>
<dbReference type="EC" id="2.1.1.77" evidence="3"/>
<evidence type="ECO:0000256" key="6">
    <source>
        <dbReference type="ARBA" id="ARBA00022603"/>
    </source>
</evidence>
<sequence length="203" mass="22880">MDELIRKLKEREILRSKNIEKALRAVPRELFVPESLRKLAYDDEALPIGYGQTISQPYTVVFMLELLEIGLGQTILEAGFGSGWQSALLAHLVGEKGHVYAFEIVPELCSFGGNNLARFPALDSRVTKFCRSATSGLAEYSGKIDRIIAAAEVDQVPTAWREQLKIGGILVYPSKQALWREKKIFSSQFEKEEFYGFVFVPYV</sequence>
<dbReference type="PATRIC" id="fig|1618414.3.peg.591"/>
<name>A0A0G0LJM2_9BACT</name>
<evidence type="ECO:0000256" key="4">
    <source>
        <dbReference type="ARBA" id="ARBA00013346"/>
    </source>
</evidence>
<evidence type="ECO:0000313" key="13">
    <source>
        <dbReference type="Proteomes" id="UP000034893"/>
    </source>
</evidence>
<dbReference type="Proteomes" id="UP000034893">
    <property type="component" value="Unassembled WGS sequence"/>
</dbReference>
<evidence type="ECO:0000256" key="2">
    <source>
        <dbReference type="ARBA" id="ARBA00005369"/>
    </source>
</evidence>
<dbReference type="GO" id="GO:0032259">
    <property type="term" value="P:methylation"/>
    <property type="evidence" value="ECO:0007669"/>
    <property type="project" value="UniProtKB-KW"/>
</dbReference>
<dbReference type="GO" id="GO:0004719">
    <property type="term" value="F:protein-L-isoaspartate (D-aspartate) O-methyltransferase activity"/>
    <property type="evidence" value="ECO:0007669"/>
    <property type="project" value="UniProtKB-EC"/>
</dbReference>
<dbReference type="PANTHER" id="PTHR11579:SF0">
    <property type="entry name" value="PROTEIN-L-ISOASPARTATE(D-ASPARTATE) O-METHYLTRANSFERASE"/>
    <property type="match status" value="1"/>
</dbReference>
<dbReference type="Pfam" id="PF01135">
    <property type="entry name" value="PCMT"/>
    <property type="match status" value="1"/>
</dbReference>
<dbReference type="SUPFAM" id="SSF53335">
    <property type="entry name" value="S-adenosyl-L-methionine-dependent methyltransferases"/>
    <property type="match status" value="1"/>
</dbReference>